<dbReference type="InterPro" id="IPR036291">
    <property type="entry name" value="NAD(P)-bd_dom_sf"/>
</dbReference>
<feature type="domain" description="YceM-like C-terminal" evidence="2">
    <location>
        <begin position="141"/>
        <end position="233"/>
    </location>
</feature>
<evidence type="ECO:0000313" key="4">
    <source>
        <dbReference type="Proteomes" id="UP000199111"/>
    </source>
</evidence>
<dbReference type="SUPFAM" id="SSF55347">
    <property type="entry name" value="Glyceraldehyde-3-phosphate dehydrogenase-like, C-terminal domain"/>
    <property type="match status" value="1"/>
</dbReference>
<evidence type="ECO:0000259" key="1">
    <source>
        <dbReference type="Pfam" id="PF01408"/>
    </source>
</evidence>
<dbReference type="Pfam" id="PF21378">
    <property type="entry name" value="YceM-like_C"/>
    <property type="match status" value="1"/>
</dbReference>
<keyword evidence="4" id="KW-1185">Reference proteome</keyword>
<dbReference type="InterPro" id="IPR048477">
    <property type="entry name" value="YceM-like_C"/>
</dbReference>
<dbReference type="Gene3D" id="3.40.50.720">
    <property type="entry name" value="NAD(P)-binding Rossmann-like Domain"/>
    <property type="match status" value="1"/>
</dbReference>
<dbReference type="GO" id="GO:0000166">
    <property type="term" value="F:nucleotide binding"/>
    <property type="evidence" value="ECO:0007669"/>
    <property type="project" value="InterPro"/>
</dbReference>
<dbReference type="Pfam" id="PF01408">
    <property type="entry name" value="GFO_IDH_MocA"/>
    <property type="match status" value="1"/>
</dbReference>
<gene>
    <name evidence="3" type="ORF">SAMN05216275_110123</name>
</gene>
<dbReference type="EMBL" id="FOQY01000010">
    <property type="protein sequence ID" value="SFJ60144.1"/>
    <property type="molecule type" value="Genomic_DNA"/>
</dbReference>
<sequence length="309" mass="33883">MKTAMIGLGDIAEKAYLPVLSALPGLDLHLCTRDRATLDRLGDAHRIERRFTSVDEVLDAGIEAAFVHAATSAHVKIVEPLLRAGVHVYLDKPIAYTLAESERLVRLAREMERSLLVGFNRRRAPSYAALLDLPRHLVVMQKNRRGLPEDPRTAVFDDFVHVVDTLRFLVPGEVEHTGIRTRVRDGLLEHVTLELSGDGFTAFGIMNRVGGAAEETVEVMGEDVKRRVVNLAEVIDYAGAETLTRRGDWTPVSRQRGIEQVCLEFLDAVRSGVPVGAEDALATHAICEDIVAAATPAPDPRHADGDLPV</sequence>
<organism evidence="3 4">
    <name type="scientific">Streptosporangium canum</name>
    <dbReference type="NCBI Taxonomy" id="324952"/>
    <lineage>
        <taxon>Bacteria</taxon>
        <taxon>Bacillati</taxon>
        <taxon>Actinomycetota</taxon>
        <taxon>Actinomycetes</taxon>
        <taxon>Streptosporangiales</taxon>
        <taxon>Streptosporangiaceae</taxon>
        <taxon>Streptosporangium</taxon>
    </lineage>
</organism>
<dbReference type="GeneID" id="96299183"/>
<dbReference type="AlphaFoldDB" id="A0A1I3SMU6"/>
<dbReference type="InterPro" id="IPR051317">
    <property type="entry name" value="Gfo/Idh/MocA_oxidoreduct"/>
</dbReference>
<protein>
    <submittedName>
        <fullName evidence="3">Virulence factor</fullName>
    </submittedName>
</protein>
<name>A0A1I3SMU6_9ACTN</name>
<dbReference type="InterPro" id="IPR000683">
    <property type="entry name" value="Gfo/Idh/MocA-like_OxRdtase_N"/>
</dbReference>
<evidence type="ECO:0000313" key="3">
    <source>
        <dbReference type="EMBL" id="SFJ60144.1"/>
    </source>
</evidence>
<accession>A0A1I3SMU6</accession>
<dbReference type="Proteomes" id="UP000199111">
    <property type="component" value="Unassembled WGS sequence"/>
</dbReference>
<dbReference type="PANTHER" id="PTHR43708">
    <property type="entry name" value="CONSERVED EXPRESSED OXIDOREDUCTASE (EUROFUNG)"/>
    <property type="match status" value="1"/>
</dbReference>
<reference evidence="4" key="1">
    <citation type="submission" date="2016-10" db="EMBL/GenBank/DDBJ databases">
        <authorList>
            <person name="Varghese N."/>
            <person name="Submissions S."/>
        </authorList>
    </citation>
    <scope>NUCLEOTIDE SEQUENCE [LARGE SCALE GENOMIC DNA]</scope>
    <source>
        <strain evidence="4">CGMCC 4.2126</strain>
    </source>
</reference>
<dbReference type="RefSeq" id="WP_093888082.1">
    <property type="nucleotide sequence ID" value="NZ_FOQY01000010.1"/>
</dbReference>
<dbReference type="PANTHER" id="PTHR43708:SF4">
    <property type="entry name" value="OXIDOREDUCTASE YCEM-RELATED"/>
    <property type="match status" value="1"/>
</dbReference>
<dbReference type="Gene3D" id="3.30.360.10">
    <property type="entry name" value="Dihydrodipicolinate Reductase, domain 2"/>
    <property type="match status" value="1"/>
</dbReference>
<evidence type="ECO:0000259" key="2">
    <source>
        <dbReference type="Pfam" id="PF21378"/>
    </source>
</evidence>
<proteinExistence type="predicted"/>
<feature type="domain" description="Gfo/Idh/MocA-like oxidoreductase N-terminal" evidence="1">
    <location>
        <begin position="2"/>
        <end position="119"/>
    </location>
</feature>
<dbReference type="SUPFAM" id="SSF51735">
    <property type="entry name" value="NAD(P)-binding Rossmann-fold domains"/>
    <property type="match status" value="1"/>
</dbReference>